<dbReference type="PROSITE" id="PS51900">
    <property type="entry name" value="CB"/>
    <property type="match status" value="1"/>
</dbReference>
<name>A0A315Y2H1_RUMFL</name>
<dbReference type="PANTHER" id="PTHR30629">
    <property type="entry name" value="PROPHAGE INTEGRASE"/>
    <property type="match status" value="1"/>
</dbReference>
<dbReference type="InterPro" id="IPR011010">
    <property type="entry name" value="DNA_brk_join_enz"/>
</dbReference>
<evidence type="ECO:0000256" key="5">
    <source>
        <dbReference type="ARBA" id="ARBA00023172"/>
    </source>
</evidence>
<evidence type="ECO:0000259" key="7">
    <source>
        <dbReference type="PROSITE" id="PS51898"/>
    </source>
</evidence>
<dbReference type="OrthoDB" id="111144at2"/>
<dbReference type="Gene3D" id="1.10.150.130">
    <property type="match status" value="1"/>
</dbReference>
<dbReference type="Gene3D" id="1.10.443.10">
    <property type="entry name" value="Intergrase catalytic core"/>
    <property type="match status" value="1"/>
</dbReference>
<dbReference type="SUPFAM" id="SSF56349">
    <property type="entry name" value="DNA breaking-rejoining enzymes"/>
    <property type="match status" value="1"/>
</dbReference>
<dbReference type="InterPro" id="IPR002104">
    <property type="entry name" value="Integrase_catalytic"/>
</dbReference>
<dbReference type="PANTHER" id="PTHR30629:SF2">
    <property type="entry name" value="PROPHAGE INTEGRASE INTS-RELATED"/>
    <property type="match status" value="1"/>
</dbReference>
<dbReference type="EMBL" id="QGDI01000002">
    <property type="protein sequence ID" value="PWJ14677.1"/>
    <property type="molecule type" value="Genomic_DNA"/>
</dbReference>
<dbReference type="InterPro" id="IPR050808">
    <property type="entry name" value="Phage_Integrase"/>
</dbReference>
<sequence length="251" mass="28935">MITNVYQRKDGRFEGRITVCRIGGKRQYKAFFGRTPDDVITKMTDYRERIVETAAVCKTFSEVFDEWFQSISIRVKDSTLANYVLKAEKHILPVFANDDITGIKQSNIYQFIRKKQDSGLSNRYISDILVLMKSVFKYAVRTYRIFNPMEGLVMPKKEKTEIRLLTEAEEKRLMQIVMTDQNLTTLGIALAKMTGLRIGELCALKWADIDLEKRILTVSKTLQRIQIKGGSTKTKLILTEPKSETSKRSIL</sequence>
<evidence type="ECO:0000256" key="6">
    <source>
        <dbReference type="PROSITE-ProRule" id="PRU01248"/>
    </source>
</evidence>
<organism evidence="9 10">
    <name type="scientific">Ruminococcus flavefaciens</name>
    <dbReference type="NCBI Taxonomy" id="1265"/>
    <lineage>
        <taxon>Bacteria</taxon>
        <taxon>Bacillati</taxon>
        <taxon>Bacillota</taxon>
        <taxon>Clostridia</taxon>
        <taxon>Eubacteriales</taxon>
        <taxon>Oscillospiraceae</taxon>
        <taxon>Ruminococcus</taxon>
    </lineage>
</organism>
<accession>A0A315Y2H1</accession>
<dbReference type="InterPro" id="IPR044068">
    <property type="entry name" value="CB"/>
</dbReference>
<dbReference type="PROSITE" id="PS51898">
    <property type="entry name" value="TYR_RECOMBINASE"/>
    <property type="match status" value="1"/>
</dbReference>
<dbReference type="InterPro" id="IPR004107">
    <property type="entry name" value="Integrase_SAM-like_N"/>
</dbReference>
<evidence type="ECO:0000256" key="2">
    <source>
        <dbReference type="ARBA" id="ARBA00008857"/>
    </source>
</evidence>
<dbReference type="AlphaFoldDB" id="A0A315Y2H1"/>
<dbReference type="GO" id="GO:0006310">
    <property type="term" value="P:DNA recombination"/>
    <property type="evidence" value="ECO:0007669"/>
    <property type="project" value="UniProtKB-KW"/>
</dbReference>
<evidence type="ECO:0000256" key="3">
    <source>
        <dbReference type="ARBA" id="ARBA00022908"/>
    </source>
</evidence>
<gene>
    <name evidence="9" type="ORF">IE37_00662</name>
</gene>
<evidence type="ECO:0000256" key="1">
    <source>
        <dbReference type="ARBA" id="ARBA00003283"/>
    </source>
</evidence>
<dbReference type="Proteomes" id="UP000245720">
    <property type="component" value="Unassembled WGS sequence"/>
</dbReference>
<dbReference type="InterPro" id="IPR013762">
    <property type="entry name" value="Integrase-like_cat_sf"/>
</dbReference>
<dbReference type="Pfam" id="PF00589">
    <property type="entry name" value="Phage_integrase"/>
    <property type="match status" value="1"/>
</dbReference>
<proteinExistence type="inferred from homology"/>
<feature type="domain" description="Tyr recombinase" evidence="7">
    <location>
        <begin position="160"/>
        <end position="251"/>
    </location>
</feature>
<evidence type="ECO:0000259" key="8">
    <source>
        <dbReference type="PROSITE" id="PS51900"/>
    </source>
</evidence>
<comment type="similarity">
    <text evidence="2">Belongs to the 'phage' integrase family.</text>
</comment>
<dbReference type="RefSeq" id="WP_109725543.1">
    <property type="nucleotide sequence ID" value="NZ_QGDI01000002.1"/>
</dbReference>
<dbReference type="GO" id="GO:0015074">
    <property type="term" value="P:DNA integration"/>
    <property type="evidence" value="ECO:0007669"/>
    <property type="project" value="UniProtKB-KW"/>
</dbReference>
<protein>
    <submittedName>
        <fullName evidence="9">Phage integrase family protein</fullName>
    </submittedName>
</protein>
<dbReference type="GO" id="GO:0003677">
    <property type="term" value="F:DNA binding"/>
    <property type="evidence" value="ECO:0007669"/>
    <property type="project" value="UniProtKB-UniRule"/>
</dbReference>
<dbReference type="Pfam" id="PF14659">
    <property type="entry name" value="Phage_int_SAM_3"/>
    <property type="match status" value="1"/>
</dbReference>
<evidence type="ECO:0000313" key="9">
    <source>
        <dbReference type="EMBL" id="PWJ14677.1"/>
    </source>
</evidence>
<keyword evidence="5" id="KW-0233">DNA recombination</keyword>
<evidence type="ECO:0000256" key="4">
    <source>
        <dbReference type="ARBA" id="ARBA00023125"/>
    </source>
</evidence>
<evidence type="ECO:0000313" key="10">
    <source>
        <dbReference type="Proteomes" id="UP000245720"/>
    </source>
</evidence>
<reference evidence="9 10" key="1">
    <citation type="submission" date="2018-05" db="EMBL/GenBank/DDBJ databases">
        <title>The Hungate 1000. A catalogue of reference genomes from the rumen microbiome.</title>
        <authorList>
            <person name="Kelly W."/>
        </authorList>
    </citation>
    <scope>NUCLEOTIDE SEQUENCE [LARGE SCALE GENOMIC DNA]</scope>
    <source>
        <strain evidence="9 10">SAb67</strain>
    </source>
</reference>
<comment type="caution">
    <text evidence="9">The sequence shown here is derived from an EMBL/GenBank/DDBJ whole genome shotgun (WGS) entry which is preliminary data.</text>
</comment>
<comment type="function">
    <text evidence="1">Site-specific tyrosine recombinase, which acts by catalyzing the cutting and rejoining of the recombining DNA molecules.</text>
</comment>
<feature type="domain" description="Core-binding (CB)" evidence="8">
    <location>
        <begin position="58"/>
        <end position="140"/>
    </location>
</feature>
<keyword evidence="4 6" id="KW-0238">DNA-binding</keyword>
<keyword evidence="3" id="KW-0229">DNA integration</keyword>
<dbReference type="InterPro" id="IPR010998">
    <property type="entry name" value="Integrase_recombinase_N"/>
</dbReference>